<keyword evidence="2" id="KW-0548">Nucleotidyltransferase</keyword>
<protein>
    <submittedName>
        <fullName evidence="2">Reverse transcriptase</fullName>
    </submittedName>
</protein>
<sequence length="261" mass="30125">MHSPKYRRMDQHGSLALKLDMSKAYDRVEWSFLEQVIHRMGFVKPFVSLIIRCVTLMNYLVCMNGEMGKRFKPIRGLRQGDPLSPYLFLICSEGFSSLRRGKGSNYYAPTFCGRLHFFGDATEMGACDLKNILQEYEICSGQCINFDKSVRKCFGVEEGAISEHMEVKTSRNPEKYLGLSNMDKMINQVKEWSTRFLSIGGKEVFIKVVLQAIPTYYMACFFVTKIILCKIGKHYGPILVTKRNGKHGIYWCEWRKLGELK</sequence>
<keyword evidence="2" id="KW-0695">RNA-directed DNA polymerase</keyword>
<organism evidence="2 3">
    <name type="scientific">Gossypium australe</name>
    <dbReference type="NCBI Taxonomy" id="47621"/>
    <lineage>
        <taxon>Eukaryota</taxon>
        <taxon>Viridiplantae</taxon>
        <taxon>Streptophyta</taxon>
        <taxon>Embryophyta</taxon>
        <taxon>Tracheophyta</taxon>
        <taxon>Spermatophyta</taxon>
        <taxon>Magnoliopsida</taxon>
        <taxon>eudicotyledons</taxon>
        <taxon>Gunneridae</taxon>
        <taxon>Pentapetalae</taxon>
        <taxon>rosids</taxon>
        <taxon>malvids</taxon>
        <taxon>Malvales</taxon>
        <taxon>Malvaceae</taxon>
        <taxon>Malvoideae</taxon>
        <taxon>Gossypium</taxon>
    </lineage>
</organism>
<dbReference type="PANTHER" id="PTHR33116:SF86">
    <property type="entry name" value="REVERSE TRANSCRIPTASE DOMAIN-CONTAINING PROTEIN"/>
    <property type="match status" value="1"/>
</dbReference>
<proteinExistence type="predicted"/>
<gene>
    <name evidence="2" type="ORF">EPI10_023480</name>
</gene>
<dbReference type="Pfam" id="PF00078">
    <property type="entry name" value="RVT_1"/>
    <property type="match status" value="1"/>
</dbReference>
<evidence type="ECO:0000313" key="3">
    <source>
        <dbReference type="Proteomes" id="UP000325315"/>
    </source>
</evidence>
<reference evidence="3" key="1">
    <citation type="journal article" date="2019" name="Plant Biotechnol. J.">
        <title>Genome sequencing of the Australian wild diploid species Gossypium australe highlights disease resistance and delayed gland morphogenesis.</title>
        <authorList>
            <person name="Cai Y."/>
            <person name="Cai X."/>
            <person name="Wang Q."/>
            <person name="Wang P."/>
            <person name="Zhang Y."/>
            <person name="Cai C."/>
            <person name="Xu Y."/>
            <person name="Wang K."/>
            <person name="Zhou Z."/>
            <person name="Wang C."/>
            <person name="Geng S."/>
            <person name="Li B."/>
            <person name="Dong Q."/>
            <person name="Hou Y."/>
            <person name="Wang H."/>
            <person name="Ai P."/>
            <person name="Liu Z."/>
            <person name="Yi F."/>
            <person name="Sun M."/>
            <person name="An G."/>
            <person name="Cheng J."/>
            <person name="Zhang Y."/>
            <person name="Shi Q."/>
            <person name="Xie Y."/>
            <person name="Shi X."/>
            <person name="Chang Y."/>
            <person name="Huang F."/>
            <person name="Chen Y."/>
            <person name="Hong S."/>
            <person name="Mi L."/>
            <person name="Sun Q."/>
            <person name="Zhang L."/>
            <person name="Zhou B."/>
            <person name="Peng R."/>
            <person name="Zhang X."/>
            <person name="Liu F."/>
        </authorList>
    </citation>
    <scope>NUCLEOTIDE SEQUENCE [LARGE SCALE GENOMIC DNA]</scope>
    <source>
        <strain evidence="3">cv. PA1801</strain>
    </source>
</reference>
<comment type="caution">
    <text evidence="2">The sequence shown here is derived from an EMBL/GenBank/DDBJ whole genome shotgun (WGS) entry which is preliminary data.</text>
</comment>
<name>A0A5B6VVW6_9ROSI</name>
<accession>A0A5B6VVW6</accession>
<dbReference type="OrthoDB" id="1936608at2759"/>
<dbReference type="InterPro" id="IPR000477">
    <property type="entry name" value="RT_dom"/>
</dbReference>
<dbReference type="EMBL" id="SMMG02000005">
    <property type="protein sequence ID" value="KAA3473072.1"/>
    <property type="molecule type" value="Genomic_DNA"/>
</dbReference>
<keyword evidence="3" id="KW-1185">Reference proteome</keyword>
<evidence type="ECO:0000259" key="1">
    <source>
        <dbReference type="Pfam" id="PF00078"/>
    </source>
</evidence>
<feature type="domain" description="Reverse transcriptase" evidence="1">
    <location>
        <begin position="12"/>
        <end position="98"/>
    </location>
</feature>
<dbReference type="SUPFAM" id="SSF56672">
    <property type="entry name" value="DNA/RNA polymerases"/>
    <property type="match status" value="1"/>
</dbReference>
<keyword evidence="2" id="KW-0808">Transferase</keyword>
<dbReference type="InterPro" id="IPR043502">
    <property type="entry name" value="DNA/RNA_pol_sf"/>
</dbReference>
<dbReference type="PANTHER" id="PTHR33116">
    <property type="entry name" value="REVERSE TRANSCRIPTASE ZINC-BINDING DOMAIN-CONTAINING PROTEIN-RELATED-RELATED"/>
    <property type="match status" value="1"/>
</dbReference>
<dbReference type="AlphaFoldDB" id="A0A5B6VVW6"/>
<evidence type="ECO:0000313" key="2">
    <source>
        <dbReference type="EMBL" id="KAA3473072.1"/>
    </source>
</evidence>
<dbReference type="GO" id="GO:0003964">
    <property type="term" value="F:RNA-directed DNA polymerase activity"/>
    <property type="evidence" value="ECO:0007669"/>
    <property type="project" value="UniProtKB-KW"/>
</dbReference>
<dbReference type="Proteomes" id="UP000325315">
    <property type="component" value="Unassembled WGS sequence"/>
</dbReference>